<dbReference type="OrthoDB" id="3650686at2759"/>
<accession>A0A6A6CE21</accession>
<feature type="region of interest" description="Disordered" evidence="1">
    <location>
        <begin position="54"/>
        <end position="96"/>
    </location>
</feature>
<dbReference type="EMBL" id="ML993602">
    <property type="protein sequence ID" value="KAF2164943.1"/>
    <property type="molecule type" value="Genomic_DNA"/>
</dbReference>
<dbReference type="GeneID" id="54560689"/>
<keyword evidence="3" id="KW-1185">Reference proteome</keyword>
<evidence type="ECO:0000313" key="2">
    <source>
        <dbReference type="EMBL" id="KAF2164943.1"/>
    </source>
</evidence>
<organism evidence="2 3">
    <name type="scientific">Zasmidium cellare ATCC 36951</name>
    <dbReference type="NCBI Taxonomy" id="1080233"/>
    <lineage>
        <taxon>Eukaryota</taxon>
        <taxon>Fungi</taxon>
        <taxon>Dikarya</taxon>
        <taxon>Ascomycota</taxon>
        <taxon>Pezizomycotina</taxon>
        <taxon>Dothideomycetes</taxon>
        <taxon>Dothideomycetidae</taxon>
        <taxon>Mycosphaerellales</taxon>
        <taxon>Mycosphaerellaceae</taxon>
        <taxon>Zasmidium</taxon>
    </lineage>
</organism>
<proteinExistence type="predicted"/>
<name>A0A6A6CE21_ZASCE</name>
<gene>
    <name evidence="2" type="ORF">M409DRAFT_24845</name>
</gene>
<reference evidence="2" key="1">
    <citation type="journal article" date="2020" name="Stud. Mycol.">
        <title>101 Dothideomycetes genomes: a test case for predicting lifestyles and emergence of pathogens.</title>
        <authorList>
            <person name="Haridas S."/>
            <person name="Albert R."/>
            <person name="Binder M."/>
            <person name="Bloem J."/>
            <person name="Labutti K."/>
            <person name="Salamov A."/>
            <person name="Andreopoulos B."/>
            <person name="Baker S."/>
            <person name="Barry K."/>
            <person name="Bills G."/>
            <person name="Bluhm B."/>
            <person name="Cannon C."/>
            <person name="Castanera R."/>
            <person name="Culley D."/>
            <person name="Daum C."/>
            <person name="Ezra D."/>
            <person name="Gonzalez J."/>
            <person name="Henrissat B."/>
            <person name="Kuo A."/>
            <person name="Liang C."/>
            <person name="Lipzen A."/>
            <person name="Lutzoni F."/>
            <person name="Magnuson J."/>
            <person name="Mondo S."/>
            <person name="Nolan M."/>
            <person name="Ohm R."/>
            <person name="Pangilinan J."/>
            <person name="Park H.-J."/>
            <person name="Ramirez L."/>
            <person name="Alfaro M."/>
            <person name="Sun H."/>
            <person name="Tritt A."/>
            <person name="Yoshinaga Y."/>
            <person name="Zwiers L.-H."/>
            <person name="Turgeon B."/>
            <person name="Goodwin S."/>
            <person name="Spatafora J."/>
            <person name="Crous P."/>
            <person name="Grigoriev I."/>
        </authorList>
    </citation>
    <scope>NUCLEOTIDE SEQUENCE</scope>
    <source>
        <strain evidence="2">ATCC 36951</strain>
    </source>
</reference>
<dbReference type="AlphaFoldDB" id="A0A6A6CE21"/>
<evidence type="ECO:0000256" key="1">
    <source>
        <dbReference type="SAM" id="MobiDB-lite"/>
    </source>
</evidence>
<sequence>MAAPTPDDELLLILLRNLRNAAATFGKGTPPYEGIKTIVEDHLQSMKKKGLSTNLTGARQQGAAGYSQPPSSAEETEARELSGLLENLTLQTKKTG</sequence>
<evidence type="ECO:0000313" key="3">
    <source>
        <dbReference type="Proteomes" id="UP000799537"/>
    </source>
</evidence>
<dbReference type="Proteomes" id="UP000799537">
    <property type="component" value="Unassembled WGS sequence"/>
</dbReference>
<dbReference type="RefSeq" id="XP_033665832.1">
    <property type="nucleotide sequence ID" value="XM_033807417.1"/>
</dbReference>
<protein>
    <submittedName>
        <fullName evidence="2">Uncharacterized protein</fullName>
    </submittedName>
</protein>